<dbReference type="KEGG" id="mik:FOE78_07650"/>
<dbReference type="InterPro" id="IPR028090">
    <property type="entry name" value="JAB_dom_prok"/>
</dbReference>
<dbReference type="Proteomes" id="UP000319263">
    <property type="component" value="Chromosome"/>
</dbReference>
<dbReference type="InterPro" id="IPR051929">
    <property type="entry name" value="VirAsm_ModProt"/>
</dbReference>
<evidence type="ECO:0000256" key="3">
    <source>
        <dbReference type="ARBA" id="ARBA00022801"/>
    </source>
</evidence>
<evidence type="ECO:0000313" key="8">
    <source>
        <dbReference type="Proteomes" id="UP000319263"/>
    </source>
</evidence>
<dbReference type="SMART" id="SM00232">
    <property type="entry name" value="JAB_MPN"/>
    <property type="match status" value="1"/>
</dbReference>
<dbReference type="EMBL" id="CP041692">
    <property type="protein sequence ID" value="QDP95788.1"/>
    <property type="molecule type" value="Genomic_DNA"/>
</dbReference>
<keyword evidence="5" id="KW-0482">Metalloprotease</keyword>
<dbReference type="CDD" id="cd08070">
    <property type="entry name" value="MPN_like"/>
    <property type="match status" value="1"/>
</dbReference>
<evidence type="ECO:0000256" key="1">
    <source>
        <dbReference type="ARBA" id="ARBA00022670"/>
    </source>
</evidence>
<keyword evidence="4" id="KW-0862">Zinc</keyword>
<dbReference type="GO" id="GO:0006508">
    <property type="term" value="P:proteolysis"/>
    <property type="evidence" value="ECO:0007669"/>
    <property type="project" value="UniProtKB-KW"/>
</dbReference>
<organism evidence="7 8">
    <name type="scientific">Microlunatus elymi</name>
    <dbReference type="NCBI Taxonomy" id="2596828"/>
    <lineage>
        <taxon>Bacteria</taxon>
        <taxon>Bacillati</taxon>
        <taxon>Actinomycetota</taxon>
        <taxon>Actinomycetes</taxon>
        <taxon>Propionibacteriales</taxon>
        <taxon>Propionibacteriaceae</taxon>
        <taxon>Microlunatus</taxon>
    </lineage>
</organism>
<proteinExistence type="predicted"/>
<reference evidence="7 8" key="1">
    <citation type="submission" date="2019-07" db="EMBL/GenBank/DDBJ databases">
        <title>Microlunatus dokdonensis sp. nov. isolated from the rhizospheric soil of the wild plant Elymus tsukushiensis.</title>
        <authorList>
            <person name="Ghim S.-Y."/>
            <person name="Hwang Y.-J."/>
            <person name="Son J.-S."/>
            <person name="Shin J.-H."/>
        </authorList>
    </citation>
    <scope>NUCLEOTIDE SEQUENCE [LARGE SCALE GENOMIC DNA]</scope>
    <source>
        <strain evidence="7 8">KUDC0627</strain>
    </source>
</reference>
<dbReference type="PROSITE" id="PS50249">
    <property type="entry name" value="MPN"/>
    <property type="match status" value="1"/>
</dbReference>
<dbReference type="InterPro" id="IPR037518">
    <property type="entry name" value="MPN"/>
</dbReference>
<dbReference type="SUPFAM" id="SSF102712">
    <property type="entry name" value="JAB1/MPN domain"/>
    <property type="match status" value="1"/>
</dbReference>
<dbReference type="PANTHER" id="PTHR34858:SF1">
    <property type="entry name" value="CYSO-CYSTEINE PEPTIDASE"/>
    <property type="match status" value="1"/>
</dbReference>
<dbReference type="InterPro" id="IPR000555">
    <property type="entry name" value="JAMM/MPN+_dom"/>
</dbReference>
<evidence type="ECO:0000256" key="2">
    <source>
        <dbReference type="ARBA" id="ARBA00022723"/>
    </source>
</evidence>
<feature type="domain" description="MPN" evidence="6">
    <location>
        <begin position="2"/>
        <end position="129"/>
    </location>
</feature>
<keyword evidence="3" id="KW-0378">Hydrolase</keyword>
<dbReference type="GO" id="GO:0008270">
    <property type="term" value="F:zinc ion binding"/>
    <property type="evidence" value="ECO:0007669"/>
    <property type="project" value="TreeGrafter"/>
</dbReference>
<dbReference type="OrthoDB" id="3196553at2"/>
<evidence type="ECO:0000259" key="6">
    <source>
        <dbReference type="PROSITE" id="PS50249"/>
    </source>
</evidence>
<evidence type="ECO:0000256" key="5">
    <source>
        <dbReference type="ARBA" id="ARBA00023049"/>
    </source>
</evidence>
<dbReference type="PANTHER" id="PTHR34858">
    <property type="entry name" value="CYSO-CYSTEINE PEPTIDASE"/>
    <property type="match status" value="1"/>
</dbReference>
<keyword evidence="1" id="KW-0645">Protease</keyword>
<dbReference type="GO" id="GO:0008235">
    <property type="term" value="F:metalloexopeptidase activity"/>
    <property type="evidence" value="ECO:0007669"/>
    <property type="project" value="TreeGrafter"/>
</dbReference>
<dbReference type="Pfam" id="PF14464">
    <property type="entry name" value="Prok-JAB"/>
    <property type="match status" value="1"/>
</dbReference>
<accession>A0A516PX91</accession>
<keyword evidence="2" id="KW-0479">Metal-binding</keyword>
<dbReference type="Gene3D" id="3.40.140.10">
    <property type="entry name" value="Cytidine Deaminase, domain 2"/>
    <property type="match status" value="1"/>
</dbReference>
<dbReference type="RefSeq" id="WP_143985755.1">
    <property type="nucleotide sequence ID" value="NZ_CP041692.1"/>
</dbReference>
<protein>
    <submittedName>
        <fullName evidence="7">M67 family metallopeptidase</fullName>
    </submittedName>
</protein>
<name>A0A516PX91_9ACTN</name>
<gene>
    <name evidence="7" type="ORF">FOE78_07650</name>
</gene>
<dbReference type="AlphaFoldDB" id="A0A516PX91"/>
<keyword evidence="8" id="KW-1185">Reference proteome</keyword>
<evidence type="ECO:0000256" key="4">
    <source>
        <dbReference type="ARBA" id="ARBA00022833"/>
    </source>
</evidence>
<evidence type="ECO:0000313" key="7">
    <source>
        <dbReference type="EMBL" id="QDP95788.1"/>
    </source>
</evidence>
<sequence length="140" mass="15762">MLRIPRDQVDEMIAHARTDHPDEACGVIVGPEGSDQPTRLIRMTNAERSPTFFRFDPLEQLQLVKELDAADEEIVVVYHSHTATEAYPSRTDISYAAEPQAHYLLVSTAESGREEGPVSVRSYRILDGQVSEEEIEVLRP</sequence>